<reference evidence="2" key="2">
    <citation type="submission" date="2020-09" db="EMBL/GenBank/DDBJ databases">
        <authorList>
            <person name="Sun Q."/>
            <person name="Kim S."/>
        </authorList>
    </citation>
    <scope>NUCLEOTIDE SEQUENCE</scope>
    <source>
        <strain evidence="2">KCTC 12988</strain>
    </source>
</reference>
<dbReference type="GO" id="GO:0006974">
    <property type="term" value="P:DNA damage response"/>
    <property type="evidence" value="ECO:0007669"/>
    <property type="project" value="TreeGrafter"/>
</dbReference>
<dbReference type="InterPro" id="IPR052022">
    <property type="entry name" value="26kDa_periplasmic_antigen"/>
</dbReference>
<organism evidence="2 3">
    <name type="scientific">Roseibacillus persicicus</name>
    <dbReference type="NCBI Taxonomy" id="454148"/>
    <lineage>
        <taxon>Bacteria</taxon>
        <taxon>Pseudomonadati</taxon>
        <taxon>Verrucomicrobiota</taxon>
        <taxon>Verrucomicrobiia</taxon>
        <taxon>Verrucomicrobiales</taxon>
        <taxon>Verrucomicrobiaceae</taxon>
        <taxon>Roseibacillus</taxon>
    </lineage>
</organism>
<sequence>MKRALILCVALFRLPLLASPIPDFPFVNVTGASDIEVAPDTATITFTVLEYNEDPGEATATVNSSLRAITDEVITLGVEASGLTADDFEKRAIRIQTENNQPLEIKGYEVSREVRIKIEKIENYTAVVQVIMKKENVGSISSYFDTTRREEIELELVGKSCAEAKKKALVLSKGVGVDLGGVFAVSDTDFSSFGGEFGFGYGGGGMLLGGAGRSDAPVFVPATIKLYASVSVLYRLGSEGVAKD</sequence>
<dbReference type="RefSeq" id="WP_189574611.1">
    <property type="nucleotide sequence ID" value="NZ_BMXI01000038.1"/>
</dbReference>
<gene>
    <name evidence="2" type="ORF">GCM10007100_40210</name>
</gene>
<dbReference type="EMBL" id="BMXI01000038">
    <property type="protein sequence ID" value="GHC68096.1"/>
    <property type="molecule type" value="Genomic_DNA"/>
</dbReference>
<dbReference type="InterPro" id="IPR007497">
    <property type="entry name" value="SIMPL/DUF541"/>
</dbReference>
<dbReference type="Proteomes" id="UP000644507">
    <property type="component" value="Unassembled WGS sequence"/>
</dbReference>
<feature type="chain" id="PRO_5036743507" description="DUF541 domain-containing protein" evidence="1">
    <location>
        <begin position="19"/>
        <end position="244"/>
    </location>
</feature>
<dbReference type="Gene3D" id="3.30.70.2970">
    <property type="entry name" value="Protein of unknown function (DUF541), domain 2"/>
    <property type="match status" value="1"/>
</dbReference>
<protein>
    <recommendedName>
        <fullName evidence="4">DUF541 domain-containing protein</fullName>
    </recommendedName>
</protein>
<keyword evidence="1" id="KW-0732">Signal</keyword>
<dbReference type="PANTHER" id="PTHR34387:SF2">
    <property type="entry name" value="SLR1258 PROTEIN"/>
    <property type="match status" value="1"/>
</dbReference>
<dbReference type="AlphaFoldDB" id="A0A918WRH7"/>
<reference evidence="2" key="1">
    <citation type="journal article" date="2014" name="Int. J. Syst. Evol. Microbiol.">
        <title>Complete genome sequence of Corynebacterium casei LMG S-19264T (=DSM 44701T), isolated from a smear-ripened cheese.</title>
        <authorList>
            <consortium name="US DOE Joint Genome Institute (JGI-PGF)"/>
            <person name="Walter F."/>
            <person name="Albersmeier A."/>
            <person name="Kalinowski J."/>
            <person name="Ruckert C."/>
        </authorList>
    </citation>
    <scope>NUCLEOTIDE SEQUENCE</scope>
    <source>
        <strain evidence="2">KCTC 12988</strain>
    </source>
</reference>
<proteinExistence type="predicted"/>
<evidence type="ECO:0000313" key="3">
    <source>
        <dbReference type="Proteomes" id="UP000644507"/>
    </source>
</evidence>
<name>A0A918WRH7_9BACT</name>
<dbReference type="Pfam" id="PF04402">
    <property type="entry name" value="SIMPL"/>
    <property type="match status" value="1"/>
</dbReference>
<keyword evidence="3" id="KW-1185">Reference proteome</keyword>
<accession>A0A918WRH7</accession>
<dbReference type="Gene3D" id="3.30.110.170">
    <property type="entry name" value="Protein of unknown function (DUF541), domain 1"/>
    <property type="match status" value="1"/>
</dbReference>
<evidence type="ECO:0000256" key="1">
    <source>
        <dbReference type="SAM" id="SignalP"/>
    </source>
</evidence>
<feature type="signal peptide" evidence="1">
    <location>
        <begin position="1"/>
        <end position="18"/>
    </location>
</feature>
<dbReference type="PANTHER" id="PTHR34387">
    <property type="entry name" value="SLR1258 PROTEIN"/>
    <property type="match status" value="1"/>
</dbReference>
<evidence type="ECO:0000313" key="2">
    <source>
        <dbReference type="EMBL" id="GHC68096.1"/>
    </source>
</evidence>
<comment type="caution">
    <text evidence="2">The sequence shown here is derived from an EMBL/GenBank/DDBJ whole genome shotgun (WGS) entry which is preliminary data.</text>
</comment>
<evidence type="ECO:0008006" key="4">
    <source>
        <dbReference type="Google" id="ProtNLM"/>
    </source>
</evidence>